<accession>A0AAN8A1A5</accession>
<reference evidence="1" key="1">
    <citation type="submission" date="2023-08" db="EMBL/GenBank/DDBJ databases">
        <title>Black Yeasts Isolated from many extreme environments.</title>
        <authorList>
            <person name="Coleine C."/>
            <person name="Stajich J.E."/>
            <person name="Selbmann L."/>
        </authorList>
    </citation>
    <scope>NUCLEOTIDE SEQUENCE</scope>
    <source>
        <strain evidence="1">CCFEE 5810</strain>
    </source>
</reference>
<organism evidence="1 2">
    <name type="scientific">Elasticomyces elasticus</name>
    <dbReference type="NCBI Taxonomy" id="574655"/>
    <lineage>
        <taxon>Eukaryota</taxon>
        <taxon>Fungi</taxon>
        <taxon>Dikarya</taxon>
        <taxon>Ascomycota</taxon>
        <taxon>Pezizomycotina</taxon>
        <taxon>Dothideomycetes</taxon>
        <taxon>Dothideomycetidae</taxon>
        <taxon>Mycosphaerellales</taxon>
        <taxon>Teratosphaeriaceae</taxon>
        <taxon>Elasticomyces</taxon>
    </lineage>
</organism>
<evidence type="ECO:0000313" key="1">
    <source>
        <dbReference type="EMBL" id="KAK5694701.1"/>
    </source>
</evidence>
<dbReference type="Proteomes" id="UP001310594">
    <property type="component" value="Unassembled WGS sequence"/>
</dbReference>
<name>A0AAN8A1A5_9PEZI</name>
<dbReference type="EMBL" id="JAVRQU010000015">
    <property type="protein sequence ID" value="KAK5694701.1"/>
    <property type="molecule type" value="Genomic_DNA"/>
</dbReference>
<gene>
    <name evidence="1" type="ORF">LTR97_009291</name>
</gene>
<comment type="caution">
    <text evidence="1">The sequence shown here is derived from an EMBL/GenBank/DDBJ whole genome shotgun (WGS) entry which is preliminary data.</text>
</comment>
<dbReference type="AlphaFoldDB" id="A0AAN8A1A5"/>
<evidence type="ECO:0000313" key="2">
    <source>
        <dbReference type="Proteomes" id="UP001310594"/>
    </source>
</evidence>
<protein>
    <submittedName>
        <fullName evidence="1">Uncharacterized protein</fullName>
    </submittedName>
</protein>
<proteinExistence type="predicted"/>
<sequence>MIGEVETAGDTGQNDQGSEGLDDVAAFPLFSLPDELWSKICRLAATATDPIVISDKLGRAHYQEKVSQPPITRVCREVRSETIAALYKNHFVHDDRSGGNQSFLVPWLRRVCIVDGYRLPCVLIESDFNWAARHYNGLFNNTCPGLKVVEAGRRQGTGHEFDVNVSKVVRSSEL</sequence>